<keyword evidence="7" id="KW-0216">Detoxification</keyword>
<dbReference type="Gene3D" id="2.20.28.100">
    <property type="entry name" value="Desulphoferrodoxin, N-terminal domain"/>
    <property type="match status" value="1"/>
</dbReference>
<feature type="binding site" evidence="15">
    <location>
        <position position="75"/>
    </location>
    <ligand>
        <name>Fe cation</name>
        <dbReference type="ChEBI" id="CHEBI:24875"/>
        <label>2</label>
        <note>catalytic</note>
    </ligand>
</feature>
<feature type="domain" description="Desulfoferrodoxin ferrous iron-binding" evidence="16">
    <location>
        <begin position="42"/>
        <end position="123"/>
    </location>
</feature>
<feature type="binding site" evidence="15">
    <location>
        <position position="49"/>
    </location>
    <ligand>
        <name>Fe cation</name>
        <dbReference type="ChEBI" id="CHEBI:24875"/>
        <label>2</label>
        <note>catalytic</note>
    </ligand>
</feature>
<comment type="cofactor">
    <cofactor evidence="1">
        <name>Cu(2+)</name>
        <dbReference type="ChEBI" id="CHEBI:29036"/>
    </cofactor>
</comment>
<keyword evidence="6" id="KW-0813">Transport</keyword>
<keyword evidence="11 15" id="KW-0408">Iron</keyword>
<evidence type="ECO:0000256" key="5">
    <source>
        <dbReference type="ARBA" id="ARBA00014839"/>
    </source>
</evidence>
<feature type="binding site" evidence="15">
    <location>
        <position position="69"/>
    </location>
    <ligand>
        <name>Fe cation</name>
        <dbReference type="ChEBI" id="CHEBI:24875"/>
        <label>2</label>
        <note>catalytic</note>
    </ligand>
</feature>
<dbReference type="SUPFAM" id="SSF49367">
    <property type="entry name" value="Superoxide reductase-like"/>
    <property type="match status" value="1"/>
</dbReference>
<comment type="similarity">
    <text evidence="2">Belongs to the desulfoferrodoxin family.</text>
</comment>
<dbReference type="CDD" id="cd03171">
    <property type="entry name" value="SORL_Dfx_classI"/>
    <property type="match status" value="1"/>
</dbReference>
<keyword evidence="8 15" id="KW-0479">Metal-binding</keyword>
<dbReference type="Proteomes" id="UP000198771">
    <property type="component" value="Unassembled WGS sequence"/>
</dbReference>
<dbReference type="NCBIfam" id="TIGR00332">
    <property type="entry name" value="neela_ferrous"/>
    <property type="match status" value="1"/>
</dbReference>
<feature type="binding site" evidence="15">
    <location>
        <position position="13"/>
    </location>
    <ligand>
        <name>Fe cation</name>
        <dbReference type="ChEBI" id="CHEBI:24875"/>
        <label>1</label>
    </ligand>
</feature>
<feature type="binding site" evidence="15">
    <location>
        <position position="10"/>
    </location>
    <ligand>
        <name>Fe cation</name>
        <dbReference type="ChEBI" id="CHEBI:24875"/>
        <label>1</label>
    </ligand>
</feature>
<dbReference type="OrthoDB" id="9814936at2"/>
<feature type="binding site" evidence="15">
    <location>
        <position position="119"/>
    </location>
    <ligand>
        <name>Fe cation</name>
        <dbReference type="ChEBI" id="CHEBI:24875"/>
        <label>2</label>
        <note>catalytic</note>
    </ligand>
</feature>
<name>A0A1G6CA19_9BACT</name>
<evidence type="ECO:0000256" key="13">
    <source>
        <dbReference type="ARBA" id="ARBA00031398"/>
    </source>
</evidence>
<feature type="binding site" evidence="15">
    <location>
        <position position="116"/>
    </location>
    <ligand>
        <name>Fe cation</name>
        <dbReference type="ChEBI" id="CHEBI:24875"/>
        <label>2</label>
        <note>catalytic</note>
    </ligand>
</feature>
<dbReference type="InterPro" id="IPR036073">
    <property type="entry name" value="Desulfoferrodoxin_Fe-bd_dom_sf"/>
</dbReference>
<feature type="binding site" evidence="15">
    <location>
        <position position="30"/>
    </location>
    <ligand>
        <name>Fe cation</name>
        <dbReference type="ChEBI" id="CHEBI:24875"/>
        <label>1</label>
    </ligand>
</feature>
<accession>A0A1G6CA19</accession>
<dbReference type="GO" id="GO:0005506">
    <property type="term" value="F:iron ion binding"/>
    <property type="evidence" value="ECO:0007669"/>
    <property type="project" value="InterPro"/>
</dbReference>
<dbReference type="CDD" id="cd00974">
    <property type="entry name" value="DSRD"/>
    <property type="match status" value="1"/>
</dbReference>
<evidence type="ECO:0000256" key="2">
    <source>
        <dbReference type="ARBA" id="ARBA00005941"/>
    </source>
</evidence>
<dbReference type="InterPro" id="IPR004793">
    <property type="entry name" value="Desulfoferrodoxin_rbo"/>
</dbReference>
<evidence type="ECO:0000256" key="7">
    <source>
        <dbReference type="ARBA" id="ARBA00022575"/>
    </source>
</evidence>
<dbReference type="InterPro" id="IPR004462">
    <property type="entry name" value="Desulfoferrodoxin_N"/>
</dbReference>
<dbReference type="EMBL" id="FMXO01000007">
    <property type="protein sequence ID" value="SDB29730.1"/>
    <property type="molecule type" value="Genomic_DNA"/>
</dbReference>
<dbReference type="InterPro" id="IPR051233">
    <property type="entry name" value="Desulfoferrodoxin_SOR"/>
</dbReference>
<dbReference type="Pfam" id="PF06397">
    <property type="entry name" value="Desulfoferrod_N"/>
    <property type="match status" value="1"/>
</dbReference>
<keyword evidence="10" id="KW-0560">Oxidoreductase</keyword>
<comment type="cofactor">
    <cofactor evidence="15">
        <name>Fe(3+)</name>
        <dbReference type="ChEBI" id="CHEBI:29034"/>
    </cofactor>
    <text evidence="15">Binds 1 Fe(3+) ion per subunit. The iron ion 1 is coordinated via 4 cysteine residues.</text>
</comment>
<feature type="binding site" evidence="15">
    <location>
        <position position="29"/>
    </location>
    <ligand>
        <name>Fe cation</name>
        <dbReference type="ChEBI" id="CHEBI:24875"/>
        <label>1</label>
    </ligand>
</feature>
<dbReference type="STRING" id="617002.SAMN05660653_01434"/>
<dbReference type="NCBIfam" id="TIGR00319">
    <property type="entry name" value="desulf_FeS4"/>
    <property type="match status" value="1"/>
</dbReference>
<dbReference type="GO" id="GO:0050605">
    <property type="term" value="F:superoxide reductase activity"/>
    <property type="evidence" value="ECO:0007669"/>
    <property type="project" value="UniProtKB-EC"/>
</dbReference>
<evidence type="ECO:0000256" key="15">
    <source>
        <dbReference type="PIRSR" id="PIRSR604793-1"/>
    </source>
</evidence>
<dbReference type="Gene3D" id="2.60.40.730">
    <property type="entry name" value="SOR catalytic domain"/>
    <property type="match status" value="1"/>
</dbReference>
<feature type="domain" description="Desulfoferrodoxin N-terminal" evidence="17">
    <location>
        <begin position="3"/>
        <end position="37"/>
    </location>
</feature>
<dbReference type="Pfam" id="PF01880">
    <property type="entry name" value="Desulfoferrodox"/>
    <property type="match status" value="1"/>
</dbReference>
<evidence type="ECO:0000256" key="11">
    <source>
        <dbReference type="ARBA" id="ARBA00023004"/>
    </source>
</evidence>
<dbReference type="InterPro" id="IPR002742">
    <property type="entry name" value="Desulfoferrodoxin_Fe-bd_dom"/>
</dbReference>
<evidence type="ECO:0000256" key="6">
    <source>
        <dbReference type="ARBA" id="ARBA00022448"/>
    </source>
</evidence>
<dbReference type="SUPFAM" id="SSF57802">
    <property type="entry name" value="Rubredoxin-like"/>
    <property type="match status" value="1"/>
</dbReference>
<protein>
    <recommendedName>
        <fullName evidence="5">Desulfoferrodoxin</fullName>
        <ecNumber evidence="4">1.15.1.2</ecNumber>
    </recommendedName>
    <alternativeName>
        <fullName evidence="13">Superoxide reductase</fullName>
    </alternativeName>
</protein>
<gene>
    <name evidence="18" type="ORF">SAMN05660653_01434</name>
</gene>
<evidence type="ECO:0000259" key="17">
    <source>
        <dbReference type="Pfam" id="PF06397"/>
    </source>
</evidence>
<dbReference type="NCBIfam" id="TIGR00320">
    <property type="entry name" value="dfx_rbo"/>
    <property type="match status" value="1"/>
</dbReference>
<evidence type="ECO:0000256" key="1">
    <source>
        <dbReference type="ARBA" id="ARBA00001973"/>
    </source>
</evidence>
<evidence type="ECO:0000256" key="8">
    <source>
        <dbReference type="ARBA" id="ARBA00022723"/>
    </source>
</evidence>
<comment type="function">
    <text evidence="12">Catalyzes the one-electron reduction of superoxide anion radical to hydrogen peroxide at a nonheme ferrous iron center. Plays a fundamental role in case of oxidative stress via its superoxide detoxification activity.</text>
</comment>
<comment type="catalytic activity">
    <reaction evidence="14">
        <text>reduced [rubredoxin] + superoxide + 2 H(+) = oxidized [rubredoxin] + H2O2</text>
        <dbReference type="Rhea" id="RHEA:21324"/>
        <dbReference type="Rhea" id="RHEA-COMP:10302"/>
        <dbReference type="Rhea" id="RHEA-COMP:10303"/>
        <dbReference type="ChEBI" id="CHEBI:15378"/>
        <dbReference type="ChEBI" id="CHEBI:16240"/>
        <dbReference type="ChEBI" id="CHEBI:18421"/>
        <dbReference type="ChEBI" id="CHEBI:29033"/>
        <dbReference type="ChEBI" id="CHEBI:29034"/>
        <dbReference type="EC" id="1.15.1.2"/>
    </reaction>
</comment>
<proteinExistence type="inferred from homology"/>
<evidence type="ECO:0000259" key="16">
    <source>
        <dbReference type="Pfam" id="PF01880"/>
    </source>
</evidence>
<sequence>MAQQHDVYKCDLCGNIIDVLHGGGGELVCCGEPMKLMTENTVDAAKEKHVPVVEKTANGYKVTVGSVPHPMEQKHYIEWIEIIADGKSYRQFLSPGQTPSVEFCIQAENVTAREYCNLHGLWKA</sequence>
<keyword evidence="9" id="KW-0249">Electron transport</keyword>
<evidence type="ECO:0000256" key="10">
    <source>
        <dbReference type="ARBA" id="ARBA00023002"/>
    </source>
</evidence>
<evidence type="ECO:0000256" key="12">
    <source>
        <dbReference type="ARBA" id="ARBA00024690"/>
    </source>
</evidence>
<organism evidence="18 19">
    <name type="scientific">Desulfonatronum thiosulfatophilum</name>
    <dbReference type="NCBI Taxonomy" id="617002"/>
    <lineage>
        <taxon>Bacteria</taxon>
        <taxon>Pseudomonadati</taxon>
        <taxon>Thermodesulfobacteriota</taxon>
        <taxon>Desulfovibrionia</taxon>
        <taxon>Desulfovibrionales</taxon>
        <taxon>Desulfonatronaceae</taxon>
        <taxon>Desulfonatronum</taxon>
    </lineage>
</organism>
<comment type="cofactor">
    <cofactor evidence="15">
        <name>Fe(2+)</name>
        <dbReference type="ChEBI" id="CHEBI:29033"/>
    </cofactor>
    <text evidence="15">Binds 1 Fe(2+) ion per subunit. The iron ion 2 is coordinated via four histidines and one cysteine residue.</text>
</comment>
<evidence type="ECO:0000256" key="14">
    <source>
        <dbReference type="ARBA" id="ARBA00047448"/>
    </source>
</evidence>
<comment type="subunit">
    <text evidence="3">Homodimer.</text>
</comment>
<reference evidence="18 19" key="1">
    <citation type="submission" date="2016-10" db="EMBL/GenBank/DDBJ databases">
        <authorList>
            <person name="de Groot N.N."/>
        </authorList>
    </citation>
    <scope>NUCLEOTIDE SEQUENCE [LARGE SCALE GENOMIC DNA]</scope>
    <source>
        <strain evidence="18 19">ASO4-2</strain>
    </source>
</reference>
<evidence type="ECO:0000313" key="18">
    <source>
        <dbReference type="EMBL" id="SDB29730.1"/>
    </source>
</evidence>
<evidence type="ECO:0000256" key="3">
    <source>
        <dbReference type="ARBA" id="ARBA00011738"/>
    </source>
</evidence>
<dbReference type="PANTHER" id="PTHR36541:SF1">
    <property type="entry name" value="SUPEROXIDE REDUCTASE-RELATED"/>
    <property type="match status" value="1"/>
</dbReference>
<evidence type="ECO:0000256" key="9">
    <source>
        <dbReference type="ARBA" id="ARBA00022982"/>
    </source>
</evidence>
<dbReference type="EC" id="1.15.1.2" evidence="4"/>
<keyword evidence="19" id="KW-1185">Reference proteome</keyword>
<evidence type="ECO:0000313" key="19">
    <source>
        <dbReference type="Proteomes" id="UP000198771"/>
    </source>
</evidence>
<evidence type="ECO:0000256" key="4">
    <source>
        <dbReference type="ARBA" id="ARBA00012679"/>
    </source>
</evidence>
<dbReference type="GO" id="GO:0019430">
    <property type="term" value="P:removal of superoxide radicals"/>
    <property type="evidence" value="ECO:0007669"/>
    <property type="project" value="InterPro"/>
</dbReference>
<dbReference type="PANTHER" id="PTHR36541">
    <property type="entry name" value="SUPEROXIDE REDUCTASE-RELATED"/>
    <property type="match status" value="1"/>
</dbReference>
<dbReference type="RefSeq" id="WP_092119292.1">
    <property type="nucleotide sequence ID" value="NZ_FMXO01000007.1"/>
</dbReference>
<dbReference type="InterPro" id="IPR038094">
    <property type="entry name" value="Desulfoferrodoxin_N_sf"/>
</dbReference>
<dbReference type="AlphaFoldDB" id="A0A1G6CA19"/>